<protein>
    <submittedName>
        <fullName evidence="8">Fungal transcriptional regulatory protein</fullName>
    </submittedName>
</protein>
<dbReference type="GO" id="GO:0000981">
    <property type="term" value="F:DNA-binding transcription factor activity, RNA polymerase II-specific"/>
    <property type="evidence" value="ECO:0007669"/>
    <property type="project" value="InterPro"/>
</dbReference>
<dbReference type="PROSITE" id="PS50048">
    <property type="entry name" value="ZN2_CY6_FUNGAL_2"/>
    <property type="match status" value="1"/>
</dbReference>
<dbReference type="Gene3D" id="4.10.240.10">
    <property type="entry name" value="Zn(2)-C6 fungal-type DNA-binding domain"/>
    <property type="match status" value="1"/>
</dbReference>
<keyword evidence="5" id="KW-0539">Nucleus</keyword>
<evidence type="ECO:0000256" key="2">
    <source>
        <dbReference type="ARBA" id="ARBA00023015"/>
    </source>
</evidence>
<dbReference type="RefSeq" id="XP_018708690.1">
    <property type="nucleotide sequence ID" value="XM_018844240.1"/>
</dbReference>
<dbReference type="Pfam" id="PF00172">
    <property type="entry name" value="Zn_clus"/>
    <property type="match status" value="1"/>
</dbReference>
<evidence type="ECO:0000256" key="3">
    <source>
        <dbReference type="ARBA" id="ARBA00023125"/>
    </source>
</evidence>
<feature type="region of interest" description="Disordered" evidence="6">
    <location>
        <begin position="558"/>
        <end position="584"/>
    </location>
</feature>
<accession>A0A162JTW4</accession>
<keyword evidence="3" id="KW-0238">DNA-binding</keyword>
<evidence type="ECO:0000259" key="7">
    <source>
        <dbReference type="PROSITE" id="PS50048"/>
    </source>
</evidence>
<keyword evidence="9" id="KW-1185">Reference proteome</keyword>
<reference evidence="8 9" key="1">
    <citation type="journal article" date="2016" name="Genome Biol. Evol.">
        <title>Divergent and convergent evolution of fungal pathogenicity.</title>
        <authorList>
            <person name="Shang Y."/>
            <person name="Xiao G."/>
            <person name="Zheng P."/>
            <person name="Cen K."/>
            <person name="Zhan S."/>
            <person name="Wang C."/>
        </authorList>
    </citation>
    <scope>NUCLEOTIDE SEQUENCE [LARGE SCALE GENOMIC DNA]</scope>
    <source>
        <strain evidence="8 9">ARSEF 2679</strain>
    </source>
</reference>
<dbReference type="PROSITE" id="PS00463">
    <property type="entry name" value="ZN2_CY6_FUNGAL_1"/>
    <property type="match status" value="1"/>
</dbReference>
<gene>
    <name evidence="8" type="ORF">ISF_00633</name>
</gene>
<dbReference type="InterPro" id="IPR001138">
    <property type="entry name" value="Zn2Cys6_DnaBD"/>
</dbReference>
<dbReference type="GeneID" id="30016925"/>
<comment type="caution">
    <text evidence="8">The sequence shown here is derived from an EMBL/GenBank/DDBJ whole genome shotgun (WGS) entry which is preliminary data.</text>
</comment>
<dbReference type="GO" id="GO:0003677">
    <property type="term" value="F:DNA binding"/>
    <property type="evidence" value="ECO:0007669"/>
    <property type="project" value="UniProtKB-KW"/>
</dbReference>
<dbReference type="SMART" id="SM00066">
    <property type="entry name" value="GAL4"/>
    <property type="match status" value="1"/>
</dbReference>
<keyword evidence="2" id="KW-0805">Transcription regulation</keyword>
<dbReference type="InterPro" id="IPR036864">
    <property type="entry name" value="Zn2-C6_fun-type_DNA-bd_sf"/>
</dbReference>
<sequence>MSASPQPPPSPHTTAHVYASNGLEILQAASDAAQAIQNSEALQHAAAQAVSHQGVAHLAAAPEMSSPHMMPGQAAMMRDPTINPKLTRLRRACDMCSMRKVKCDDSNIPCRPCRELNVDCTYNRETKRRGPPNKHAEAAKAAKKARTEGQIPGFAASPSPHVAAKTLLTISSDTVLDAESIAPMPVLELLVDDFFTYIHPLAPFPHETTFRQSFANREDRSRPEFLGLLSSMIGALVASFPRCVREHLKSQHGTHLFPKAVVMVDKCRDIALHTRGARWPIKQPKTLDDAMTSYFLGLGAAYTIQYNAARIFLSETLTLIRELGFTRPKHQGEQPSIGQDTYSNEPLPFDHIKDQIGKRLFWCLLLGNRSLFQLTSHNDMVIAPSTPNLPYPAYPENVDDICIQANEVIHQADGTVPLLTGFRFAIDIYTTMNGVVSLELAYGMSTLPWADQRILLRDGLMAAKSIIDNLPPELQLGSSSAEANPLASLDESGLQYVPPVWPNAQPSHDLRNVIKAQPVRRRQLQYEIQKANIFVSQLATRSYFVELYFDLRDVHLTEHPEPDPEAAEAGQPGDDVKPAATAPLLHDGDDKEIYELMSTERELIVQNLLTVLGCLSQRNLEPNGRSLVEKIRQVASTLLNDAPHRKGPLAVKSEEALSQLIDILVKLEKTGPATGESRNSTAAAAEPLLHMMTAEDEEAELRHWADLREYQLRFAAAGGFAGAL</sequence>
<dbReference type="OrthoDB" id="5284003at2759"/>
<name>A0A162JTW4_CORFA</name>
<evidence type="ECO:0000256" key="1">
    <source>
        <dbReference type="ARBA" id="ARBA00022833"/>
    </source>
</evidence>
<keyword evidence="4" id="KW-0804">Transcription</keyword>
<dbReference type="STRING" id="1081104.A0A162JTW4"/>
<dbReference type="AlphaFoldDB" id="A0A162JTW4"/>
<dbReference type="CDD" id="cd00067">
    <property type="entry name" value="GAL4"/>
    <property type="match status" value="1"/>
</dbReference>
<dbReference type="CDD" id="cd12148">
    <property type="entry name" value="fungal_TF_MHR"/>
    <property type="match status" value="1"/>
</dbReference>
<evidence type="ECO:0000256" key="4">
    <source>
        <dbReference type="ARBA" id="ARBA00023163"/>
    </source>
</evidence>
<evidence type="ECO:0000256" key="6">
    <source>
        <dbReference type="SAM" id="MobiDB-lite"/>
    </source>
</evidence>
<dbReference type="GO" id="GO:0008270">
    <property type="term" value="F:zinc ion binding"/>
    <property type="evidence" value="ECO:0007669"/>
    <property type="project" value="InterPro"/>
</dbReference>
<dbReference type="Proteomes" id="UP000076744">
    <property type="component" value="Unassembled WGS sequence"/>
</dbReference>
<dbReference type="EMBL" id="AZHB01000001">
    <property type="protein sequence ID" value="OAA73732.1"/>
    <property type="molecule type" value="Genomic_DNA"/>
</dbReference>
<dbReference type="InterPro" id="IPR051439">
    <property type="entry name" value="XlnR/Xlr1"/>
</dbReference>
<keyword evidence="1" id="KW-0862">Zinc</keyword>
<proteinExistence type="predicted"/>
<dbReference type="SUPFAM" id="SSF57701">
    <property type="entry name" value="Zn2/Cys6 DNA-binding domain"/>
    <property type="match status" value="1"/>
</dbReference>
<organism evidence="8 9">
    <name type="scientific">Cordyceps fumosorosea (strain ARSEF 2679)</name>
    <name type="common">Isaria fumosorosea</name>
    <dbReference type="NCBI Taxonomy" id="1081104"/>
    <lineage>
        <taxon>Eukaryota</taxon>
        <taxon>Fungi</taxon>
        <taxon>Dikarya</taxon>
        <taxon>Ascomycota</taxon>
        <taxon>Pezizomycotina</taxon>
        <taxon>Sordariomycetes</taxon>
        <taxon>Hypocreomycetidae</taxon>
        <taxon>Hypocreales</taxon>
        <taxon>Cordycipitaceae</taxon>
        <taxon>Cordyceps</taxon>
    </lineage>
</organism>
<dbReference type="PANTHER" id="PTHR47663">
    <property type="entry name" value="XYLANOLYTIC TRANSCRIPTIONAL ACTIVATOR XLNR-RELATED"/>
    <property type="match status" value="1"/>
</dbReference>
<dbReference type="PANTHER" id="PTHR47663:SF1">
    <property type="entry name" value="XYLANOLYTIC TRANSCRIPTIONAL ACTIVATOR XLNR-RELATED"/>
    <property type="match status" value="1"/>
</dbReference>
<evidence type="ECO:0000256" key="5">
    <source>
        <dbReference type="ARBA" id="ARBA00023242"/>
    </source>
</evidence>
<evidence type="ECO:0000313" key="8">
    <source>
        <dbReference type="EMBL" id="OAA73732.1"/>
    </source>
</evidence>
<feature type="domain" description="Zn(2)-C6 fungal-type" evidence="7">
    <location>
        <begin position="92"/>
        <end position="122"/>
    </location>
</feature>
<evidence type="ECO:0000313" key="9">
    <source>
        <dbReference type="Proteomes" id="UP000076744"/>
    </source>
</evidence>